<keyword evidence="1" id="KW-0677">Repeat</keyword>
<dbReference type="EMBL" id="JAPVEB010000003">
    <property type="protein sequence ID" value="KAJ5271352.1"/>
    <property type="molecule type" value="Genomic_DNA"/>
</dbReference>
<reference evidence="5 6" key="1">
    <citation type="journal article" date="2023" name="IMA Fungus">
        <title>Comparative genomic study of the Penicillium genus elucidates a diverse pangenome and 15 lateral gene transfer events.</title>
        <authorList>
            <person name="Petersen C."/>
            <person name="Sorensen T."/>
            <person name="Nielsen M.R."/>
            <person name="Sondergaard T.E."/>
            <person name="Sorensen J.L."/>
            <person name="Fitzpatrick D.A."/>
            <person name="Frisvad J.C."/>
            <person name="Nielsen K.L."/>
        </authorList>
    </citation>
    <scope>NUCLEOTIDE SEQUENCE [LARGE SCALE GENOMIC DNA]</scope>
    <source>
        <strain evidence="5 6">IBT 3361</strain>
    </source>
</reference>
<name>A0ABQ8WMV1_PENCH</name>
<keyword evidence="6" id="KW-1185">Reference proteome</keyword>
<feature type="region of interest" description="Disordered" evidence="3">
    <location>
        <begin position="1"/>
        <end position="130"/>
    </location>
</feature>
<keyword evidence="2" id="KW-0175">Coiled coil</keyword>
<dbReference type="Proteomes" id="UP001220256">
    <property type="component" value="Unassembled WGS sequence"/>
</dbReference>
<dbReference type="InterPro" id="IPR006597">
    <property type="entry name" value="Sel1-like"/>
</dbReference>
<evidence type="ECO:0000256" key="3">
    <source>
        <dbReference type="SAM" id="MobiDB-lite"/>
    </source>
</evidence>
<protein>
    <submittedName>
        <fullName evidence="5">Chitin synthase activator (Chs3)</fullName>
    </submittedName>
</protein>
<feature type="compositionally biased region" description="Pro residues" evidence="3">
    <location>
        <begin position="683"/>
        <end position="692"/>
    </location>
</feature>
<feature type="coiled-coil region" evidence="2">
    <location>
        <begin position="808"/>
        <end position="865"/>
    </location>
</feature>
<evidence type="ECO:0000259" key="4">
    <source>
        <dbReference type="Pfam" id="PF07106"/>
    </source>
</evidence>
<evidence type="ECO:0000256" key="1">
    <source>
        <dbReference type="ARBA" id="ARBA00022737"/>
    </source>
</evidence>
<dbReference type="Gene3D" id="1.25.40.10">
    <property type="entry name" value="Tetratricopeptide repeat domain"/>
    <property type="match status" value="1"/>
</dbReference>
<dbReference type="SUPFAM" id="SSF81901">
    <property type="entry name" value="HCP-like"/>
    <property type="match status" value="1"/>
</dbReference>
<dbReference type="PANTHER" id="PTHR46430">
    <property type="entry name" value="PROTEIN SKT5-RELATED"/>
    <property type="match status" value="1"/>
</dbReference>
<proteinExistence type="predicted"/>
<feature type="region of interest" description="Disordered" evidence="3">
    <location>
        <begin position="470"/>
        <end position="750"/>
    </location>
</feature>
<feature type="compositionally biased region" description="Polar residues" evidence="3">
    <location>
        <begin position="620"/>
        <end position="629"/>
    </location>
</feature>
<feature type="compositionally biased region" description="Low complexity" evidence="3">
    <location>
        <begin position="706"/>
        <end position="727"/>
    </location>
</feature>
<dbReference type="InterPro" id="IPR051726">
    <property type="entry name" value="Chitin_Synth_Reg"/>
</dbReference>
<dbReference type="InterPro" id="IPR010776">
    <property type="entry name" value="Hop2_WH_dom"/>
</dbReference>
<evidence type="ECO:0000313" key="5">
    <source>
        <dbReference type="EMBL" id="KAJ5271352.1"/>
    </source>
</evidence>
<dbReference type="SMART" id="SM00671">
    <property type="entry name" value="SEL1"/>
    <property type="match status" value="7"/>
</dbReference>
<feature type="domain" description="Homologous-pairing protein 2 winged helix" evidence="4">
    <location>
        <begin position="755"/>
        <end position="795"/>
    </location>
</feature>
<dbReference type="Pfam" id="PF07106">
    <property type="entry name" value="WHD_TBPIP"/>
    <property type="match status" value="1"/>
</dbReference>
<accession>A0ABQ8WMV1</accession>
<gene>
    <name evidence="5" type="ORF">N7505_007110</name>
</gene>
<dbReference type="PANTHER" id="PTHR46430:SF2">
    <property type="entry name" value="CHITIN SYNTHASE REGULATORY FACTOR 4"/>
    <property type="match status" value="1"/>
</dbReference>
<feature type="compositionally biased region" description="Polar residues" evidence="3">
    <location>
        <begin position="546"/>
        <end position="560"/>
    </location>
</feature>
<feature type="compositionally biased region" description="Polar residues" evidence="3">
    <location>
        <begin position="499"/>
        <end position="516"/>
    </location>
</feature>
<dbReference type="InterPro" id="IPR011990">
    <property type="entry name" value="TPR-like_helical_dom_sf"/>
</dbReference>
<comment type="caution">
    <text evidence="5">The sequence shown here is derived from an EMBL/GenBank/DDBJ whole genome shotgun (WGS) entry which is preliminary data.</text>
</comment>
<dbReference type="Pfam" id="PF08238">
    <property type="entry name" value="Sel1"/>
    <property type="match status" value="5"/>
</dbReference>
<dbReference type="Gene3D" id="1.10.10.10">
    <property type="entry name" value="Winged helix-like DNA-binding domain superfamily/Winged helix DNA-binding domain"/>
    <property type="match status" value="1"/>
</dbReference>
<evidence type="ECO:0000313" key="6">
    <source>
        <dbReference type="Proteomes" id="UP001220256"/>
    </source>
</evidence>
<evidence type="ECO:0000256" key="2">
    <source>
        <dbReference type="SAM" id="Coils"/>
    </source>
</evidence>
<sequence>MNRPPQGGQQRLGATWYPGGQDDFYMPEVISPSPQRVMPEVPENMQDNIAEMEYRADPRRQQQPQYQRANTYPERTSSAVQGPPQHSHVHDPSSYAQSATYDSMDHPNFSPFPVLRNPPPNVPPTDEQREANLERARMAVLSTTDPEMQLAWALDALAYVEVAAQNDVRLGLTQPPRPQTPQVERQLRVDAMNIVGFLAEQRHPKAEFIKGMWLEFGKFGCPVDRKEAFRSYSRAAEKGYARAEYRIGMQFESSGEPEKAIKHYQRGVARADSASYYRLGMMILLGQHGQHQDFNTGLEYIRLAAQSCDQNAPQGAYVYGMLLARELPQVSVPESFLPLDLNLARVNIEKAAYHGFAKAQVKMGAAYELCQLSCDFNPALSLHYNALAARQGEPEAEMAISKWFLCGHEGIFEKNDELAFTYAQRAAQSGLPTAEFALGYFYEVGIFVPVDIKEARSWYAKAAASGNKDASGRIESISRSKTLSRKDHEKIAISRIKSTRYTAHQRGNSLESTPENIQMPDPSRMTLSDGPPSAAPYPDRPHSTRPRPQQGYQLSDTRPSSAFGVNPNLRTNAPQGYGGPPPQGPAQGPGSRTPSYGPNGPMNYRQPGPGTPLSAPAGPTSPQAGNMTSPGGAPRLDIGYSAPMPPPGGRRPPPRLDSVPDRKPIRPPVSSHSGMSSPGVASPRPPGSPSFPPRMESRQPSHGSGASTPQPAPSVASSTSSAPQQKPAKPPSKGPKTFEEMGVPSASKDSDCAIDVSANLHNKVTKTQAAKLLRDLHEKKEIEGRVSGKQTVYHARQDPSDIMPPEVVAALKLDIERLEDELATLKANEKKARAALAALHAKPRISDLRQDISRLESEESTIQARLASRHEGESVQMSPEEREKLEKEWKCWQRHANVRRRICRDLWGQCSEVLPEDMTAAELWESLGLEGTLQ</sequence>
<organism evidence="5 6">
    <name type="scientific">Penicillium chrysogenum</name>
    <name type="common">Penicillium notatum</name>
    <dbReference type="NCBI Taxonomy" id="5076"/>
    <lineage>
        <taxon>Eukaryota</taxon>
        <taxon>Fungi</taxon>
        <taxon>Dikarya</taxon>
        <taxon>Ascomycota</taxon>
        <taxon>Pezizomycotina</taxon>
        <taxon>Eurotiomycetes</taxon>
        <taxon>Eurotiomycetidae</taxon>
        <taxon>Eurotiales</taxon>
        <taxon>Aspergillaceae</taxon>
        <taxon>Penicillium</taxon>
        <taxon>Penicillium chrysogenum species complex</taxon>
    </lineage>
</organism>
<feature type="compositionally biased region" description="Basic and acidic residues" evidence="3">
    <location>
        <begin position="470"/>
        <end position="492"/>
    </location>
</feature>
<dbReference type="InterPro" id="IPR036388">
    <property type="entry name" value="WH-like_DNA-bd_sf"/>
</dbReference>